<accession>A0ABS8ETA7</accession>
<dbReference type="EMBL" id="JAJEQE010000004">
    <property type="protein sequence ID" value="MCC2148068.1"/>
    <property type="molecule type" value="Genomic_DNA"/>
</dbReference>
<dbReference type="RefSeq" id="WP_022119368.1">
    <property type="nucleotide sequence ID" value="NZ_JAJEQE010000004.1"/>
</dbReference>
<dbReference type="InterPro" id="IPR000150">
    <property type="entry name" value="Cof"/>
</dbReference>
<gene>
    <name evidence="1" type="ORF">LKD42_02185</name>
</gene>
<dbReference type="SFLD" id="SFLDG01140">
    <property type="entry name" value="C2.B:_Phosphomannomutase_and_P"/>
    <property type="match status" value="1"/>
</dbReference>
<dbReference type="InterPro" id="IPR036412">
    <property type="entry name" value="HAD-like_sf"/>
</dbReference>
<dbReference type="NCBIfam" id="TIGR00099">
    <property type="entry name" value="Cof-subfamily"/>
    <property type="match status" value="1"/>
</dbReference>
<sequence length="262" mass="29806">MRNALFFDIDGTLLSDVTGKIPDSALDALKKTIELGNLTFINTGRCYCSVPMELKRAPFSGYLCGCGTYIMLGDEVMFSRIIPHKRGREIIRVLQENHAEPILEATDDCYFSKRITRFEGIEHTRRYFAPMGLGIETYIEQDRFDYDKFVFYYDQKTNLAAIKANLGKDMDLIDRQNGFFEVVPKGFSKASGIAYILEHMNIPMENAYVFGDSSNDLPMFQYVKHAVAMGVHSNVLEPYAEFVTKTVEEDGIAFAMKHYGLI</sequence>
<dbReference type="Gene3D" id="3.40.50.1000">
    <property type="entry name" value="HAD superfamily/HAD-like"/>
    <property type="match status" value="1"/>
</dbReference>
<proteinExistence type="predicted"/>
<keyword evidence="2" id="KW-1185">Reference proteome</keyword>
<protein>
    <submittedName>
        <fullName evidence="1">Cof-type HAD-IIB family hydrolase</fullName>
    </submittedName>
</protein>
<dbReference type="GO" id="GO:0016787">
    <property type="term" value="F:hydrolase activity"/>
    <property type="evidence" value="ECO:0007669"/>
    <property type="project" value="UniProtKB-KW"/>
</dbReference>
<dbReference type="Proteomes" id="UP001299235">
    <property type="component" value="Unassembled WGS sequence"/>
</dbReference>
<reference evidence="1 2" key="1">
    <citation type="submission" date="2021-10" db="EMBL/GenBank/DDBJ databases">
        <title>Anaerobic single-cell dispensing facilitates the cultivation of human gut bacteria.</title>
        <authorList>
            <person name="Afrizal A."/>
        </authorList>
    </citation>
    <scope>NUCLEOTIDE SEQUENCE [LARGE SCALE GENOMIC DNA]</scope>
    <source>
        <strain evidence="1 2">CLA-AA-H246</strain>
    </source>
</reference>
<evidence type="ECO:0000313" key="2">
    <source>
        <dbReference type="Proteomes" id="UP001299235"/>
    </source>
</evidence>
<dbReference type="SUPFAM" id="SSF56784">
    <property type="entry name" value="HAD-like"/>
    <property type="match status" value="1"/>
</dbReference>
<dbReference type="SFLD" id="SFLDS00003">
    <property type="entry name" value="Haloacid_Dehalogenase"/>
    <property type="match status" value="1"/>
</dbReference>
<organism evidence="1 2">
    <name type="scientific">Hominisplanchenecus faecis</name>
    <dbReference type="NCBI Taxonomy" id="2885351"/>
    <lineage>
        <taxon>Bacteria</taxon>
        <taxon>Bacillati</taxon>
        <taxon>Bacillota</taxon>
        <taxon>Clostridia</taxon>
        <taxon>Lachnospirales</taxon>
        <taxon>Lachnospiraceae</taxon>
        <taxon>Hominisplanchenecus</taxon>
    </lineage>
</organism>
<dbReference type="NCBIfam" id="TIGR01484">
    <property type="entry name" value="HAD-SF-IIB"/>
    <property type="match status" value="1"/>
</dbReference>
<dbReference type="PROSITE" id="PS01228">
    <property type="entry name" value="COF_1"/>
    <property type="match status" value="1"/>
</dbReference>
<comment type="caution">
    <text evidence="1">The sequence shown here is derived from an EMBL/GenBank/DDBJ whole genome shotgun (WGS) entry which is preliminary data.</text>
</comment>
<dbReference type="Pfam" id="PF08282">
    <property type="entry name" value="Hydrolase_3"/>
    <property type="match status" value="1"/>
</dbReference>
<dbReference type="InterPro" id="IPR023214">
    <property type="entry name" value="HAD_sf"/>
</dbReference>
<dbReference type="InterPro" id="IPR006379">
    <property type="entry name" value="HAD-SF_hydro_IIB"/>
</dbReference>
<dbReference type="PANTHER" id="PTHR10000:SF25">
    <property type="entry name" value="PHOSPHATASE YKRA-RELATED"/>
    <property type="match status" value="1"/>
</dbReference>
<evidence type="ECO:0000313" key="1">
    <source>
        <dbReference type="EMBL" id="MCC2148068.1"/>
    </source>
</evidence>
<dbReference type="PANTHER" id="PTHR10000">
    <property type="entry name" value="PHOSPHOSERINE PHOSPHATASE"/>
    <property type="match status" value="1"/>
</dbReference>
<dbReference type="Gene3D" id="3.30.1240.10">
    <property type="match status" value="1"/>
</dbReference>
<name>A0ABS8ETA7_9FIRM</name>
<keyword evidence="1" id="KW-0378">Hydrolase</keyword>